<keyword evidence="3 5" id="KW-1133">Transmembrane helix</keyword>
<keyword evidence="4 5" id="KW-0472">Membrane</keyword>
<sequence length="252" mass="28022">MLDILSSPWATIVATYSPRKIEFFGTLLIQLIFFWLPAIAYTSLDTLLPAFSARHKLQPAPKQPTAAEIKHCTLIALRNQAQSILTSLALIALAALTARPSRFRITTTLPTLPELTRDLALCGLLRELIFYPTHRLLHTPRLYRAVHKVHHEFTAPVAMAAQYAHPVEQFVANTLPIALPPVLLGAHIVTMWVFLAGMLVETATVHSGYDFLGGVARKHDAHHERFTVHYGVFGLLDWALGTDGKGRKRKGD</sequence>
<dbReference type="Pfam" id="PF04116">
    <property type="entry name" value="FA_hydroxylase"/>
    <property type="match status" value="1"/>
</dbReference>
<evidence type="ECO:0000256" key="4">
    <source>
        <dbReference type="ARBA" id="ARBA00023136"/>
    </source>
</evidence>
<evidence type="ECO:0000256" key="1">
    <source>
        <dbReference type="ARBA" id="ARBA00004370"/>
    </source>
</evidence>
<keyword evidence="8" id="KW-1185">Reference proteome</keyword>
<reference evidence="7" key="2">
    <citation type="submission" date="2023-06" db="EMBL/GenBank/DDBJ databases">
        <authorList>
            <consortium name="Lawrence Berkeley National Laboratory"/>
            <person name="Haridas S."/>
            <person name="Hensen N."/>
            <person name="Bonometti L."/>
            <person name="Westerberg I."/>
            <person name="Brannstrom I.O."/>
            <person name="Guillou S."/>
            <person name="Cros-Aarteil S."/>
            <person name="Calhoun S."/>
            <person name="Kuo A."/>
            <person name="Mondo S."/>
            <person name="Pangilinan J."/>
            <person name="Riley R."/>
            <person name="Labutti K."/>
            <person name="Andreopoulos B."/>
            <person name="Lipzen A."/>
            <person name="Chen C."/>
            <person name="Yanf M."/>
            <person name="Daum C."/>
            <person name="Ng V."/>
            <person name="Clum A."/>
            <person name="Steindorff A."/>
            <person name="Ohm R."/>
            <person name="Martin F."/>
            <person name="Silar P."/>
            <person name="Natvig D."/>
            <person name="Lalanne C."/>
            <person name="Gautier V."/>
            <person name="Ament-Velasquez S.L."/>
            <person name="Kruys A."/>
            <person name="Hutchinson M.I."/>
            <person name="Powell A.J."/>
            <person name="Barry K."/>
            <person name="Miller A.N."/>
            <person name="Grigoriev I.V."/>
            <person name="Debuchy R."/>
            <person name="Gladieux P."/>
            <person name="Thoren M.H."/>
            <person name="Johannesson H."/>
        </authorList>
    </citation>
    <scope>NUCLEOTIDE SEQUENCE</scope>
    <source>
        <strain evidence="7">CBS 955.72</strain>
    </source>
</reference>
<dbReference type="PANTHER" id="PTHR11863">
    <property type="entry name" value="STEROL DESATURASE"/>
    <property type="match status" value="1"/>
</dbReference>
<dbReference type="AlphaFoldDB" id="A0AAJ0HBK0"/>
<feature type="domain" description="Fatty acid hydroxylase" evidence="6">
    <location>
        <begin position="120"/>
        <end position="242"/>
    </location>
</feature>
<feature type="transmembrane region" description="Helical" evidence="5">
    <location>
        <begin position="21"/>
        <end position="41"/>
    </location>
</feature>
<protein>
    <submittedName>
        <fullName evidence="7">Fatty acid hydroxylase superfamily-domain-containing protein</fullName>
    </submittedName>
</protein>
<dbReference type="GO" id="GO:0016491">
    <property type="term" value="F:oxidoreductase activity"/>
    <property type="evidence" value="ECO:0007669"/>
    <property type="project" value="InterPro"/>
</dbReference>
<reference evidence="7" key="1">
    <citation type="journal article" date="2023" name="Mol. Phylogenet. Evol.">
        <title>Genome-scale phylogeny and comparative genomics of the fungal order Sordariales.</title>
        <authorList>
            <person name="Hensen N."/>
            <person name="Bonometti L."/>
            <person name="Westerberg I."/>
            <person name="Brannstrom I.O."/>
            <person name="Guillou S."/>
            <person name="Cros-Aarteil S."/>
            <person name="Calhoun S."/>
            <person name="Haridas S."/>
            <person name="Kuo A."/>
            <person name="Mondo S."/>
            <person name="Pangilinan J."/>
            <person name="Riley R."/>
            <person name="LaButti K."/>
            <person name="Andreopoulos B."/>
            <person name="Lipzen A."/>
            <person name="Chen C."/>
            <person name="Yan M."/>
            <person name="Daum C."/>
            <person name="Ng V."/>
            <person name="Clum A."/>
            <person name="Steindorff A."/>
            <person name="Ohm R.A."/>
            <person name="Martin F."/>
            <person name="Silar P."/>
            <person name="Natvig D.O."/>
            <person name="Lalanne C."/>
            <person name="Gautier V."/>
            <person name="Ament-Velasquez S.L."/>
            <person name="Kruys A."/>
            <person name="Hutchinson M.I."/>
            <person name="Powell A.J."/>
            <person name="Barry K."/>
            <person name="Miller A.N."/>
            <person name="Grigoriev I.V."/>
            <person name="Debuchy R."/>
            <person name="Gladieux P."/>
            <person name="Hiltunen Thoren M."/>
            <person name="Johannesson H."/>
        </authorList>
    </citation>
    <scope>NUCLEOTIDE SEQUENCE</scope>
    <source>
        <strain evidence="7">CBS 955.72</strain>
    </source>
</reference>
<evidence type="ECO:0000313" key="8">
    <source>
        <dbReference type="Proteomes" id="UP001275084"/>
    </source>
</evidence>
<dbReference type="GO" id="GO:0005506">
    <property type="term" value="F:iron ion binding"/>
    <property type="evidence" value="ECO:0007669"/>
    <property type="project" value="InterPro"/>
</dbReference>
<evidence type="ECO:0000259" key="6">
    <source>
        <dbReference type="Pfam" id="PF04116"/>
    </source>
</evidence>
<dbReference type="EMBL" id="JAUIQD010000006">
    <property type="protein sequence ID" value="KAK3346511.1"/>
    <property type="molecule type" value="Genomic_DNA"/>
</dbReference>
<dbReference type="Proteomes" id="UP001275084">
    <property type="component" value="Unassembled WGS sequence"/>
</dbReference>
<dbReference type="GO" id="GO:0008610">
    <property type="term" value="P:lipid biosynthetic process"/>
    <property type="evidence" value="ECO:0007669"/>
    <property type="project" value="InterPro"/>
</dbReference>
<name>A0AAJ0HBK0_9PEZI</name>
<evidence type="ECO:0000256" key="5">
    <source>
        <dbReference type="SAM" id="Phobius"/>
    </source>
</evidence>
<comment type="subcellular location">
    <subcellularLocation>
        <location evidence="1">Membrane</location>
    </subcellularLocation>
</comment>
<dbReference type="InterPro" id="IPR006694">
    <property type="entry name" value="Fatty_acid_hydroxylase"/>
</dbReference>
<keyword evidence="2 5" id="KW-0812">Transmembrane</keyword>
<dbReference type="InterPro" id="IPR050307">
    <property type="entry name" value="Sterol_Desaturase_Related"/>
</dbReference>
<accession>A0AAJ0HBK0</accession>
<evidence type="ECO:0000313" key="7">
    <source>
        <dbReference type="EMBL" id="KAK3346511.1"/>
    </source>
</evidence>
<comment type="caution">
    <text evidence="7">The sequence shown here is derived from an EMBL/GenBank/DDBJ whole genome shotgun (WGS) entry which is preliminary data.</text>
</comment>
<dbReference type="GO" id="GO:0016020">
    <property type="term" value="C:membrane"/>
    <property type="evidence" value="ECO:0007669"/>
    <property type="project" value="UniProtKB-SubCell"/>
</dbReference>
<gene>
    <name evidence="7" type="ORF">B0T25DRAFT_279760</name>
</gene>
<evidence type="ECO:0000256" key="3">
    <source>
        <dbReference type="ARBA" id="ARBA00022989"/>
    </source>
</evidence>
<evidence type="ECO:0000256" key="2">
    <source>
        <dbReference type="ARBA" id="ARBA00022692"/>
    </source>
</evidence>
<proteinExistence type="predicted"/>
<organism evidence="7 8">
    <name type="scientific">Lasiosphaeria hispida</name>
    <dbReference type="NCBI Taxonomy" id="260671"/>
    <lineage>
        <taxon>Eukaryota</taxon>
        <taxon>Fungi</taxon>
        <taxon>Dikarya</taxon>
        <taxon>Ascomycota</taxon>
        <taxon>Pezizomycotina</taxon>
        <taxon>Sordariomycetes</taxon>
        <taxon>Sordariomycetidae</taxon>
        <taxon>Sordariales</taxon>
        <taxon>Lasiosphaeriaceae</taxon>
        <taxon>Lasiosphaeria</taxon>
    </lineage>
</organism>